<evidence type="ECO:0000256" key="1">
    <source>
        <dbReference type="SAM" id="MobiDB-lite"/>
    </source>
</evidence>
<protein>
    <recommendedName>
        <fullName evidence="4">DUF3352 domain-containing protein</fullName>
    </recommendedName>
</protein>
<name>A0ABW0BEC5_9ACTN</name>
<sequence length="350" mass="36612">MRKWWAVAGAAVVVLALVAAGVVWWLGSRGTELEKAVTMAPAGSQRLSWTDWAAVRDRLGDAPGDDPSAAQLQRFLDDGYDADLTSTSALLASAETLRAQLGFSPATLEWELFTQSEAGAADYLRFPDDADLEALGDRLEAIGFTRPDDEDGVWRGGTDVLARVDGTLTPELGFLAIDADRHLVVTSDTADYLATAMDTVRGDADPVDGLDDVVAASGEPLSAAVYAGTYACSALAMSSADAGDQARAEQLIADAGEVNPVTGFAMSVQPGGDVRVVLGFESEDQARTNADSRSALARGPAPGQGGDFTDRFTVRSVTAEGDLVTLELDPVEGQYVLSDLSSGPVLFATC</sequence>
<reference evidence="3" key="1">
    <citation type="journal article" date="2019" name="Int. J. Syst. Evol. Microbiol.">
        <title>The Global Catalogue of Microorganisms (GCM) 10K type strain sequencing project: providing services to taxonomists for standard genome sequencing and annotation.</title>
        <authorList>
            <consortium name="The Broad Institute Genomics Platform"/>
            <consortium name="The Broad Institute Genome Sequencing Center for Infectious Disease"/>
            <person name="Wu L."/>
            <person name="Ma J."/>
        </authorList>
    </citation>
    <scope>NUCLEOTIDE SEQUENCE [LARGE SCALE GENOMIC DNA]</scope>
    <source>
        <strain evidence="3">DFY41</strain>
    </source>
</reference>
<proteinExistence type="predicted"/>
<organism evidence="2 3">
    <name type="scientific">Nocardioides taihuensis</name>
    <dbReference type="NCBI Taxonomy" id="1835606"/>
    <lineage>
        <taxon>Bacteria</taxon>
        <taxon>Bacillati</taxon>
        <taxon>Actinomycetota</taxon>
        <taxon>Actinomycetes</taxon>
        <taxon>Propionibacteriales</taxon>
        <taxon>Nocardioidaceae</taxon>
        <taxon>Nocardioides</taxon>
    </lineage>
</organism>
<evidence type="ECO:0000313" key="3">
    <source>
        <dbReference type="Proteomes" id="UP001596087"/>
    </source>
</evidence>
<feature type="region of interest" description="Disordered" evidence="1">
    <location>
        <begin position="288"/>
        <end position="309"/>
    </location>
</feature>
<evidence type="ECO:0008006" key="4">
    <source>
        <dbReference type="Google" id="ProtNLM"/>
    </source>
</evidence>
<dbReference type="RefSeq" id="WP_378586785.1">
    <property type="nucleotide sequence ID" value="NZ_JBHSKD010000004.1"/>
</dbReference>
<keyword evidence="3" id="KW-1185">Reference proteome</keyword>
<comment type="caution">
    <text evidence="2">The sequence shown here is derived from an EMBL/GenBank/DDBJ whole genome shotgun (WGS) entry which is preliminary data.</text>
</comment>
<evidence type="ECO:0000313" key="2">
    <source>
        <dbReference type="EMBL" id="MFC5175664.1"/>
    </source>
</evidence>
<gene>
    <name evidence="2" type="ORF">ACFPGP_03205</name>
</gene>
<dbReference type="Proteomes" id="UP001596087">
    <property type="component" value="Unassembled WGS sequence"/>
</dbReference>
<dbReference type="EMBL" id="JBHSKD010000004">
    <property type="protein sequence ID" value="MFC5175664.1"/>
    <property type="molecule type" value="Genomic_DNA"/>
</dbReference>
<accession>A0ABW0BEC5</accession>